<dbReference type="EMBL" id="DSRP01000107">
    <property type="protein sequence ID" value="HGG91620.1"/>
    <property type="molecule type" value="Genomic_DNA"/>
</dbReference>
<comment type="caution">
    <text evidence="4">The sequence shown here is derived from an EMBL/GenBank/DDBJ whole genome shotgun (WGS) entry which is preliminary data.</text>
</comment>
<dbReference type="GO" id="GO:0015628">
    <property type="term" value="P:protein secretion by the type II secretion system"/>
    <property type="evidence" value="ECO:0007669"/>
    <property type="project" value="InterPro"/>
</dbReference>
<dbReference type="Pfam" id="PF07963">
    <property type="entry name" value="N_methyl"/>
    <property type="match status" value="1"/>
</dbReference>
<dbReference type="Pfam" id="PF11612">
    <property type="entry name" value="T2SSJ"/>
    <property type="match status" value="1"/>
</dbReference>
<dbReference type="GO" id="GO:0015627">
    <property type="term" value="C:type II protein secretion system complex"/>
    <property type="evidence" value="ECO:0007669"/>
    <property type="project" value="InterPro"/>
</dbReference>
<evidence type="ECO:0000256" key="2">
    <source>
        <dbReference type="ARBA" id="ARBA00021539"/>
    </source>
</evidence>
<gene>
    <name evidence="4" type="ORF">ENR59_01530</name>
</gene>
<protein>
    <recommendedName>
        <fullName evidence="2">Type II secretion system protein J</fullName>
    </recommendedName>
</protein>
<dbReference type="InterPro" id="IPR010055">
    <property type="entry name" value="T2SS_protein-GspJ"/>
</dbReference>
<dbReference type="InterPro" id="IPR045584">
    <property type="entry name" value="Pilin-like"/>
</dbReference>
<keyword evidence="3" id="KW-0812">Transmembrane</keyword>
<accession>A0A7C3W843</accession>
<organism evidence="4">
    <name type="scientific">Fundidesulfovibrio putealis</name>
    <dbReference type="NCBI Taxonomy" id="270496"/>
    <lineage>
        <taxon>Bacteria</taxon>
        <taxon>Pseudomonadati</taxon>
        <taxon>Thermodesulfobacteriota</taxon>
        <taxon>Desulfovibrionia</taxon>
        <taxon>Desulfovibrionales</taxon>
        <taxon>Desulfovibrionaceae</taxon>
        <taxon>Fundidesulfovibrio</taxon>
    </lineage>
</organism>
<proteinExistence type="inferred from homology"/>
<feature type="transmembrane region" description="Helical" evidence="3">
    <location>
        <begin position="12"/>
        <end position="34"/>
    </location>
</feature>
<sequence length="243" mass="27137">MVAGHSRCGGFTLIEVMLALMIMGLVFMGSQAIVSRVITMAQDVDRRQSMEQHVRVCSWVMNADLGSVLYSDGNKTAMATYLVFFGGRNLPKALDAPDDEEIFLSFATAAAMTFTGFFPSHSMVRVEYVLRKDAERQGTFLLIRRETPLPQLPLRTGAARPYMETDLAAGIKDVRLSFQSNRGEWSPDWDNRAKLLAGQWHLPFQVRVTLTLLDKEERSKTLEIVSNLPLRVIPAGVGRTLAQ</sequence>
<dbReference type="NCBIfam" id="TIGR02532">
    <property type="entry name" value="IV_pilin_GFxxxE"/>
    <property type="match status" value="1"/>
</dbReference>
<evidence type="ECO:0000313" key="4">
    <source>
        <dbReference type="EMBL" id="HGG91620.1"/>
    </source>
</evidence>
<evidence type="ECO:0000256" key="3">
    <source>
        <dbReference type="SAM" id="Phobius"/>
    </source>
</evidence>
<keyword evidence="3" id="KW-1133">Transmembrane helix</keyword>
<comment type="similarity">
    <text evidence="1">Belongs to the GSP J family.</text>
</comment>
<dbReference type="InterPro" id="IPR012902">
    <property type="entry name" value="N_methyl_site"/>
</dbReference>
<dbReference type="SUPFAM" id="SSF54523">
    <property type="entry name" value="Pili subunits"/>
    <property type="match status" value="1"/>
</dbReference>
<dbReference type="AlphaFoldDB" id="A0A7C3W843"/>
<name>A0A7C3W843_9BACT</name>
<keyword evidence="3" id="KW-0472">Membrane</keyword>
<evidence type="ECO:0000256" key="1">
    <source>
        <dbReference type="ARBA" id="ARBA00011084"/>
    </source>
</evidence>
<reference evidence="4" key="1">
    <citation type="journal article" date="2020" name="mSystems">
        <title>Genome- and Community-Level Interaction Insights into Carbon Utilization and Element Cycling Functions of Hydrothermarchaeota in Hydrothermal Sediment.</title>
        <authorList>
            <person name="Zhou Z."/>
            <person name="Liu Y."/>
            <person name="Xu W."/>
            <person name="Pan J."/>
            <person name="Luo Z.H."/>
            <person name="Li M."/>
        </authorList>
    </citation>
    <scope>NUCLEOTIDE SEQUENCE [LARGE SCALE GENOMIC DNA]</scope>
    <source>
        <strain evidence="4">SpSt-413</strain>
    </source>
</reference>